<proteinExistence type="predicted"/>
<protein>
    <submittedName>
        <fullName evidence="1">Uncharacterized protein</fullName>
    </submittedName>
</protein>
<name>A0A9W6Q7K6_9ACTN</name>
<dbReference type="AlphaFoldDB" id="A0A9W6Q7K6"/>
<evidence type="ECO:0000313" key="1">
    <source>
        <dbReference type="EMBL" id="GLW71365.1"/>
    </source>
</evidence>
<sequence length="138" mass="14918">MTPRYARLVRTSAWYDLLVTAPFATPWTYALAHRALSAAGGALGLGQLPPAEPVQTLFANLMGSVVLVWALLRLLRPQPVHGLFDGVARVLFACWQGWALGQGATGLLWGFLVVEAAFGAAQLWPWRRAADRPVPAAD</sequence>
<accession>A0A9W6Q7K6</accession>
<dbReference type="RefSeq" id="WP_285737128.1">
    <property type="nucleotide sequence ID" value="NZ_BSSA01000011.1"/>
</dbReference>
<organism evidence="1 2">
    <name type="scientific">Kitasatospora phosalacinea</name>
    <dbReference type="NCBI Taxonomy" id="2065"/>
    <lineage>
        <taxon>Bacteria</taxon>
        <taxon>Bacillati</taxon>
        <taxon>Actinomycetota</taxon>
        <taxon>Actinomycetes</taxon>
        <taxon>Kitasatosporales</taxon>
        <taxon>Streptomycetaceae</taxon>
        <taxon>Kitasatospora</taxon>
    </lineage>
</organism>
<dbReference type="EMBL" id="BSSA01000011">
    <property type="protein sequence ID" value="GLW71365.1"/>
    <property type="molecule type" value="Genomic_DNA"/>
</dbReference>
<gene>
    <name evidence="1" type="ORF">Kpho02_36640</name>
</gene>
<dbReference type="Proteomes" id="UP001165041">
    <property type="component" value="Unassembled WGS sequence"/>
</dbReference>
<comment type="caution">
    <text evidence="1">The sequence shown here is derived from an EMBL/GenBank/DDBJ whole genome shotgun (WGS) entry which is preliminary data.</text>
</comment>
<reference evidence="1" key="1">
    <citation type="submission" date="2023-02" db="EMBL/GenBank/DDBJ databases">
        <title>Kitasatospora phosalacinea NBRC 14627.</title>
        <authorList>
            <person name="Ichikawa N."/>
            <person name="Sato H."/>
            <person name="Tonouchi N."/>
        </authorList>
    </citation>
    <scope>NUCLEOTIDE SEQUENCE</scope>
    <source>
        <strain evidence="1">NBRC 14627</strain>
    </source>
</reference>
<evidence type="ECO:0000313" key="2">
    <source>
        <dbReference type="Proteomes" id="UP001165041"/>
    </source>
</evidence>